<dbReference type="Gene3D" id="2.130.10.30">
    <property type="entry name" value="Regulator of chromosome condensation 1/beta-lactamase-inhibitor protein II"/>
    <property type="match status" value="1"/>
</dbReference>
<feature type="repeat" description="RCC1" evidence="3">
    <location>
        <begin position="383"/>
        <end position="436"/>
    </location>
</feature>
<protein>
    <recommendedName>
        <fullName evidence="5">RCC1-like domain-containing protein</fullName>
    </recommendedName>
</protein>
<feature type="region of interest" description="Disordered" evidence="4">
    <location>
        <begin position="1"/>
        <end position="62"/>
    </location>
</feature>
<evidence type="ECO:0000256" key="4">
    <source>
        <dbReference type="SAM" id="MobiDB-lite"/>
    </source>
</evidence>
<feature type="compositionally biased region" description="Polar residues" evidence="4">
    <location>
        <begin position="11"/>
        <end position="32"/>
    </location>
</feature>
<evidence type="ECO:0000313" key="6">
    <source>
        <dbReference type="EMBL" id="TGO68590.1"/>
    </source>
</evidence>
<accession>A0A4Z1JAM9</accession>
<keyword evidence="2" id="KW-0677">Repeat</keyword>
<dbReference type="GO" id="GO:0005085">
    <property type="term" value="F:guanyl-nucleotide exchange factor activity"/>
    <property type="evidence" value="ECO:0007669"/>
    <property type="project" value="TreeGrafter"/>
</dbReference>
<keyword evidence="1" id="KW-0344">Guanine-nucleotide releasing factor</keyword>
<feature type="domain" description="RCC1-like" evidence="5">
    <location>
        <begin position="198"/>
        <end position="609"/>
    </location>
</feature>
<dbReference type="PANTHER" id="PTHR45982:SF1">
    <property type="entry name" value="REGULATOR OF CHROMOSOME CONDENSATION"/>
    <property type="match status" value="1"/>
</dbReference>
<dbReference type="EMBL" id="PQXM01000818">
    <property type="protein sequence ID" value="TGO68590.1"/>
    <property type="molecule type" value="Genomic_DNA"/>
</dbReference>
<feature type="region of interest" description="Disordered" evidence="4">
    <location>
        <begin position="94"/>
        <end position="171"/>
    </location>
</feature>
<feature type="compositionally biased region" description="Low complexity" evidence="4">
    <location>
        <begin position="136"/>
        <end position="154"/>
    </location>
</feature>
<keyword evidence="7" id="KW-1185">Reference proteome</keyword>
<feature type="compositionally biased region" description="Low complexity" evidence="4">
    <location>
        <begin position="94"/>
        <end position="112"/>
    </location>
</feature>
<evidence type="ECO:0000256" key="2">
    <source>
        <dbReference type="ARBA" id="ARBA00022737"/>
    </source>
</evidence>
<comment type="caution">
    <text evidence="6">The sequence shown here is derived from an EMBL/GenBank/DDBJ whole genome shotgun (WGS) entry which is preliminary data.</text>
</comment>
<proteinExistence type="predicted"/>
<dbReference type="GO" id="GO:0005737">
    <property type="term" value="C:cytoplasm"/>
    <property type="evidence" value="ECO:0007669"/>
    <property type="project" value="TreeGrafter"/>
</dbReference>
<name>A0A4Z1JAM9_9HELO</name>
<dbReference type="Pfam" id="PF25390">
    <property type="entry name" value="WD40_RLD"/>
    <property type="match status" value="1"/>
</dbReference>
<evidence type="ECO:0000256" key="1">
    <source>
        <dbReference type="ARBA" id="ARBA00022658"/>
    </source>
</evidence>
<dbReference type="InterPro" id="IPR009091">
    <property type="entry name" value="RCC1/BLIP-II"/>
</dbReference>
<sequence>MPPKKIPTPPTRVSSRKTSPPKNIQVEANTSKVMRKALAPKKNGVAKNVAPQKKVSPAVAKKTAKAQAAALAKKTATATKPVTVKKTTITKAAMAKKVAAAKAAPSKPAAPKSNKRKSTEDVDEPVAKPSKKAKVTKSTPATKKPATKAAAKPLPKVKKPKAAPKPKAPKVVKPKIVKPKVVKPKTIINFAPTQLLDIYVFGCNEAGELGLGLQTKKDTINRPVKNPALTARGVVQMVAGGMHGAALTKDNKILTWGVADGLALGRKTDDWVAPERDADAESDDESAAADARNPLESTPGEVDLTNVPEDTIFTQITAGDNATYALTNDGLVYGWGSIRGADGPMGFTKDVKETLVPMLIPGLKNIVKLAAGNNHYLALNNKGSVFAWGAGEHNQLGRRIVERSRLNALVPREFGLPKAMVDIFCGSEHSFALHKNGTVYSWGANNMGQCGQFSKDGTLTEEVTSTATKVNILKDKNIKMMAAGNASSLALTHEGEVLYFGKAQDGLSGHDVEALPEDVIIRNERDQRSIIKTPLTFPFKGSYIAMGSDHSIVLGPDGHSPHYSWGFNTYRQTGLEDEQDVYIAEELNCKHIEGKKLVWAAGGGQFSFLAGIPEN</sequence>
<dbReference type="AlphaFoldDB" id="A0A4Z1JAM9"/>
<feature type="compositionally biased region" description="Pro residues" evidence="4">
    <location>
        <begin position="1"/>
        <end position="10"/>
    </location>
</feature>
<reference evidence="6 7" key="1">
    <citation type="submission" date="2017-12" db="EMBL/GenBank/DDBJ databases">
        <title>Comparative genomics of Botrytis spp.</title>
        <authorList>
            <person name="Valero-Jimenez C.A."/>
            <person name="Tapia P."/>
            <person name="Veloso J."/>
            <person name="Silva-Moreno E."/>
            <person name="Staats M."/>
            <person name="Valdes J.H."/>
            <person name="Van Kan J.A.L."/>
        </authorList>
    </citation>
    <scope>NUCLEOTIDE SEQUENCE [LARGE SCALE GENOMIC DNA]</scope>
    <source>
        <strain evidence="6 7">Be9601</strain>
    </source>
</reference>
<dbReference type="SUPFAM" id="SSF50985">
    <property type="entry name" value="RCC1/BLIP-II"/>
    <property type="match status" value="1"/>
</dbReference>
<dbReference type="OrthoDB" id="61110at2759"/>
<evidence type="ECO:0000313" key="7">
    <source>
        <dbReference type="Proteomes" id="UP000297229"/>
    </source>
</evidence>
<dbReference type="STRING" id="278938.A0A4Z1JAM9"/>
<dbReference type="PRINTS" id="PR00633">
    <property type="entry name" value="RCCNDNSATION"/>
</dbReference>
<feature type="region of interest" description="Disordered" evidence="4">
    <location>
        <begin position="276"/>
        <end position="304"/>
    </location>
</feature>
<dbReference type="Proteomes" id="UP000297229">
    <property type="component" value="Unassembled WGS sequence"/>
</dbReference>
<evidence type="ECO:0000259" key="5">
    <source>
        <dbReference type="Pfam" id="PF25390"/>
    </source>
</evidence>
<organism evidence="6 7">
    <name type="scientific">Botrytis elliptica</name>
    <dbReference type="NCBI Taxonomy" id="278938"/>
    <lineage>
        <taxon>Eukaryota</taxon>
        <taxon>Fungi</taxon>
        <taxon>Dikarya</taxon>
        <taxon>Ascomycota</taxon>
        <taxon>Pezizomycotina</taxon>
        <taxon>Leotiomycetes</taxon>
        <taxon>Helotiales</taxon>
        <taxon>Sclerotiniaceae</taxon>
        <taxon>Botrytis</taxon>
    </lineage>
</organism>
<evidence type="ECO:0000256" key="3">
    <source>
        <dbReference type="PROSITE-ProRule" id="PRU00235"/>
    </source>
</evidence>
<dbReference type="PROSITE" id="PS50012">
    <property type="entry name" value="RCC1_3"/>
    <property type="match status" value="4"/>
</dbReference>
<dbReference type="InterPro" id="IPR051553">
    <property type="entry name" value="Ran_GTPase-activating"/>
</dbReference>
<gene>
    <name evidence="6" type="ORF">BELL_0820g00010</name>
</gene>
<dbReference type="InterPro" id="IPR000408">
    <property type="entry name" value="Reg_chr_condens"/>
</dbReference>
<dbReference type="PANTHER" id="PTHR45982">
    <property type="entry name" value="REGULATOR OF CHROMOSOME CONDENSATION"/>
    <property type="match status" value="1"/>
</dbReference>
<feature type="repeat" description="RCC1" evidence="3">
    <location>
        <begin position="330"/>
        <end position="382"/>
    </location>
</feature>
<feature type="repeat" description="RCC1" evidence="3">
    <location>
        <begin position="196"/>
        <end position="250"/>
    </location>
</feature>
<dbReference type="InterPro" id="IPR058923">
    <property type="entry name" value="RCC1-like_dom"/>
</dbReference>
<feature type="repeat" description="RCC1" evidence="3">
    <location>
        <begin position="437"/>
        <end position="494"/>
    </location>
</feature>
<feature type="compositionally biased region" description="Basic residues" evidence="4">
    <location>
        <begin position="155"/>
        <end position="171"/>
    </location>
</feature>